<dbReference type="HOGENOM" id="CLU_181174_0_0_1"/>
<dbReference type="OrthoDB" id="5596707at2759"/>
<reference evidence="1 2" key="1">
    <citation type="submission" date="2014-04" db="EMBL/GenBank/DDBJ databases">
        <authorList>
            <consortium name="DOE Joint Genome Institute"/>
            <person name="Kuo A."/>
            <person name="Kohler A."/>
            <person name="Nagy L.G."/>
            <person name="Floudas D."/>
            <person name="Copeland A."/>
            <person name="Barry K.W."/>
            <person name="Cichocki N."/>
            <person name="Veneault-Fourrey C."/>
            <person name="LaButti K."/>
            <person name="Lindquist E.A."/>
            <person name="Lipzen A."/>
            <person name="Lundell T."/>
            <person name="Morin E."/>
            <person name="Murat C."/>
            <person name="Sun H."/>
            <person name="Tunlid A."/>
            <person name="Henrissat B."/>
            <person name="Grigoriev I.V."/>
            <person name="Hibbett D.S."/>
            <person name="Martin F."/>
            <person name="Nordberg H.P."/>
            <person name="Cantor M.N."/>
            <person name="Hua S.X."/>
        </authorList>
    </citation>
    <scope>NUCLEOTIDE SEQUENCE [LARGE SCALE GENOMIC DNA]</scope>
    <source>
        <strain evidence="1 2">Foug A</strain>
    </source>
</reference>
<proteinExistence type="predicted"/>
<keyword evidence="2" id="KW-1185">Reference proteome</keyword>
<evidence type="ECO:0000313" key="2">
    <source>
        <dbReference type="Proteomes" id="UP000053989"/>
    </source>
</evidence>
<dbReference type="EMBL" id="KN822016">
    <property type="protein sequence ID" value="KIM66599.1"/>
    <property type="molecule type" value="Genomic_DNA"/>
</dbReference>
<gene>
    <name evidence="1" type="ORF">SCLCIDRAFT_62214</name>
</gene>
<dbReference type="Proteomes" id="UP000053989">
    <property type="component" value="Unassembled WGS sequence"/>
</dbReference>
<dbReference type="InParanoid" id="A0A0C3EE92"/>
<protein>
    <submittedName>
        <fullName evidence="1">Uncharacterized protein</fullName>
    </submittedName>
</protein>
<dbReference type="STRING" id="1036808.A0A0C3EE92"/>
<organism evidence="1 2">
    <name type="scientific">Scleroderma citrinum Foug A</name>
    <dbReference type="NCBI Taxonomy" id="1036808"/>
    <lineage>
        <taxon>Eukaryota</taxon>
        <taxon>Fungi</taxon>
        <taxon>Dikarya</taxon>
        <taxon>Basidiomycota</taxon>
        <taxon>Agaricomycotina</taxon>
        <taxon>Agaricomycetes</taxon>
        <taxon>Agaricomycetidae</taxon>
        <taxon>Boletales</taxon>
        <taxon>Sclerodermatineae</taxon>
        <taxon>Sclerodermataceae</taxon>
        <taxon>Scleroderma</taxon>
    </lineage>
</organism>
<sequence length="94" mass="10531">LHELKVTINGVHKEIALLDDGSEIIVICEDIWKVSQVVINSNIKLCMQTANGGIQHMPGCLKMLEIDIDGLKMWAHAFVIPDAPYRLLLGQPWQ</sequence>
<accession>A0A0C3EE92</accession>
<reference evidence="2" key="2">
    <citation type="submission" date="2015-01" db="EMBL/GenBank/DDBJ databases">
        <title>Evolutionary Origins and Diversification of the Mycorrhizal Mutualists.</title>
        <authorList>
            <consortium name="DOE Joint Genome Institute"/>
            <consortium name="Mycorrhizal Genomics Consortium"/>
            <person name="Kohler A."/>
            <person name="Kuo A."/>
            <person name="Nagy L.G."/>
            <person name="Floudas D."/>
            <person name="Copeland A."/>
            <person name="Barry K.W."/>
            <person name="Cichocki N."/>
            <person name="Veneault-Fourrey C."/>
            <person name="LaButti K."/>
            <person name="Lindquist E.A."/>
            <person name="Lipzen A."/>
            <person name="Lundell T."/>
            <person name="Morin E."/>
            <person name="Murat C."/>
            <person name="Riley R."/>
            <person name="Ohm R."/>
            <person name="Sun H."/>
            <person name="Tunlid A."/>
            <person name="Henrissat B."/>
            <person name="Grigoriev I.V."/>
            <person name="Hibbett D.S."/>
            <person name="Martin F."/>
        </authorList>
    </citation>
    <scope>NUCLEOTIDE SEQUENCE [LARGE SCALE GENOMIC DNA]</scope>
    <source>
        <strain evidence="2">Foug A</strain>
    </source>
</reference>
<dbReference type="Gene3D" id="2.40.70.10">
    <property type="entry name" value="Acid Proteases"/>
    <property type="match status" value="1"/>
</dbReference>
<evidence type="ECO:0000313" key="1">
    <source>
        <dbReference type="EMBL" id="KIM66599.1"/>
    </source>
</evidence>
<feature type="non-terminal residue" evidence="1">
    <location>
        <position position="94"/>
    </location>
</feature>
<dbReference type="CDD" id="cd00303">
    <property type="entry name" value="retropepsin_like"/>
    <property type="match status" value="1"/>
</dbReference>
<feature type="non-terminal residue" evidence="1">
    <location>
        <position position="1"/>
    </location>
</feature>
<dbReference type="AlphaFoldDB" id="A0A0C3EE92"/>
<name>A0A0C3EE92_9AGAM</name>
<dbReference type="InterPro" id="IPR021109">
    <property type="entry name" value="Peptidase_aspartic_dom_sf"/>
</dbReference>
<dbReference type="SUPFAM" id="SSF50630">
    <property type="entry name" value="Acid proteases"/>
    <property type="match status" value="1"/>
</dbReference>